<name>A0A8J5WZE0_ZIZPA</name>
<comment type="subcellular location">
    <subcellularLocation>
        <location evidence="1">Membrane</location>
        <topology evidence="1">Single-pass membrane protein</topology>
    </subcellularLocation>
</comment>
<keyword evidence="8" id="KW-1185">Reference proteome</keyword>
<reference evidence="7" key="1">
    <citation type="journal article" date="2021" name="bioRxiv">
        <title>Whole Genome Assembly and Annotation of Northern Wild Rice, Zizania palustris L., Supports a Whole Genome Duplication in the Zizania Genus.</title>
        <authorList>
            <person name="Haas M."/>
            <person name="Kono T."/>
            <person name="Macchietto M."/>
            <person name="Millas R."/>
            <person name="McGilp L."/>
            <person name="Shao M."/>
            <person name="Duquette J."/>
            <person name="Hirsch C.N."/>
            <person name="Kimball J."/>
        </authorList>
    </citation>
    <scope>NUCLEOTIDE SEQUENCE</scope>
    <source>
        <tissue evidence="7">Fresh leaf tissue</tissue>
    </source>
</reference>
<organism evidence="7 8">
    <name type="scientific">Zizania palustris</name>
    <name type="common">Northern wild rice</name>
    <dbReference type="NCBI Taxonomy" id="103762"/>
    <lineage>
        <taxon>Eukaryota</taxon>
        <taxon>Viridiplantae</taxon>
        <taxon>Streptophyta</taxon>
        <taxon>Embryophyta</taxon>
        <taxon>Tracheophyta</taxon>
        <taxon>Spermatophyta</taxon>
        <taxon>Magnoliopsida</taxon>
        <taxon>Liliopsida</taxon>
        <taxon>Poales</taxon>
        <taxon>Poaceae</taxon>
        <taxon>BOP clade</taxon>
        <taxon>Oryzoideae</taxon>
        <taxon>Oryzeae</taxon>
        <taxon>Zizaniinae</taxon>
        <taxon>Zizania</taxon>
    </lineage>
</organism>
<feature type="transmembrane region" description="Helical" evidence="6">
    <location>
        <begin position="205"/>
        <end position="229"/>
    </location>
</feature>
<evidence type="ECO:0000256" key="1">
    <source>
        <dbReference type="ARBA" id="ARBA00004167"/>
    </source>
</evidence>
<evidence type="ECO:0000256" key="3">
    <source>
        <dbReference type="ARBA" id="ARBA00022729"/>
    </source>
</evidence>
<dbReference type="EMBL" id="JAAALK010000079">
    <property type="protein sequence ID" value="KAG8096363.1"/>
    <property type="molecule type" value="Genomic_DNA"/>
</dbReference>
<dbReference type="Pfam" id="PF09451">
    <property type="entry name" value="ATG27"/>
    <property type="match status" value="1"/>
</dbReference>
<gene>
    <name evidence="7" type="ORF">GUJ93_ZPchr0013g36755</name>
</gene>
<evidence type="ECO:0000313" key="8">
    <source>
        <dbReference type="Proteomes" id="UP000729402"/>
    </source>
</evidence>
<evidence type="ECO:0000256" key="6">
    <source>
        <dbReference type="SAM" id="Phobius"/>
    </source>
</evidence>
<comment type="caution">
    <text evidence="7">The sequence shown here is derived from an EMBL/GenBank/DDBJ whole genome shotgun (WGS) entry which is preliminary data.</text>
</comment>
<accession>A0A8J5WZE0</accession>
<keyword evidence="2 6" id="KW-0812">Transmembrane</keyword>
<dbReference type="InterPro" id="IPR018939">
    <property type="entry name" value="Autophagy-rel_prot_27"/>
</dbReference>
<dbReference type="PANTHER" id="PTHR15071:SF0">
    <property type="entry name" value="MANNOSE 6-PHOSPHATE RECEPTOR-LIKE PROTEIN 1"/>
    <property type="match status" value="1"/>
</dbReference>
<evidence type="ECO:0000256" key="4">
    <source>
        <dbReference type="ARBA" id="ARBA00022989"/>
    </source>
</evidence>
<evidence type="ECO:0000256" key="2">
    <source>
        <dbReference type="ARBA" id="ARBA00022692"/>
    </source>
</evidence>
<protein>
    <submittedName>
        <fullName evidence="7">Uncharacterized protein</fullName>
    </submittedName>
</protein>
<dbReference type="GO" id="GO:0000139">
    <property type="term" value="C:Golgi membrane"/>
    <property type="evidence" value="ECO:0007669"/>
    <property type="project" value="UniProtKB-SubCell"/>
</dbReference>
<proteinExistence type="predicted"/>
<evidence type="ECO:0000313" key="7">
    <source>
        <dbReference type="EMBL" id="KAG8096363.1"/>
    </source>
</evidence>
<dbReference type="Proteomes" id="UP000729402">
    <property type="component" value="Unassembled WGS sequence"/>
</dbReference>
<keyword evidence="3" id="KW-0732">Signal</keyword>
<keyword evidence="4 6" id="KW-1133">Transmembrane helix</keyword>
<sequence length="242" mass="25544">MPSRGESRPPLLLAAAAAVGFGLLCLVAGVGVAGPCDFSVARGGAVYSFSLASRTPARRHGVLSEDGFYKVAVNDSVLWFQLCDQMIFNFNPPVCLNCEDCGGPLRCGTQCSALVSNNHGGYDVCTTIGSVSNSDISLIDEINPQKGVIVKMSSSKCSISVYIFCDSKVAQVSDKFVLSGSCDYATSLRHPSGCAQSMSASGKGWGWLSISFVIILCLIGGYILIGAIYRYHFLGIHSVEVS</sequence>
<keyword evidence="5 6" id="KW-0472">Membrane</keyword>
<dbReference type="OrthoDB" id="29460at2759"/>
<reference evidence="7" key="2">
    <citation type="submission" date="2021-02" db="EMBL/GenBank/DDBJ databases">
        <authorList>
            <person name="Kimball J.A."/>
            <person name="Haas M.W."/>
            <person name="Macchietto M."/>
            <person name="Kono T."/>
            <person name="Duquette J."/>
            <person name="Shao M."/>
        </authorList>
    </citation>
    <scope>NUCLEOTIDE SEQUENCE</scope>
    <source>
        <tissue evidence="7">Fresh leaf tissue</tissue>
    </source>
</reference>
<dbReference type="AlphaFoldDB" id="A0A8J5WZE0"/>
<evidence type="ECO:0000256" key="5">
    <source>
        <dbReference type="ARBA" id="ARBA00023136"/>
    </source>
</evidence>
<dbReference type="PANTHER" id="PTHR15071">
    <property type="entry name" value="MANNOSE-6-PHOSPHATE RECEPTOR FAMILY MEMBER"/>
    <property type="match status" value="1"/>
</dbReference>